<sequence>MKTSFFLLPLFSLIWASPAAADGLSIFEDDSITVVDQPKLESFTFSGHDEDKRLAKRALNLEYILLDVTFDGYNKGNWQGWRVRGELLVIRPIPSPGTTNGPNPVDVVIAIGSPAVSPVAGSIRYTTNRYLNVFIGGRKDTTRVDFARVSTTASSVTVSVDTSIAAANQLSIFNARSGSLANIYNPASGGFSLAFWKNGQVTGKIGLVGRSPTSGGQAPYVASISGLVKQKGKIWL</sequence>
<evidence type="ECO:0000256" key="1">
    <source>
        <dbReference type="SAM" id="SignalP"/>
    </source>
</evidence>
<evidence type="ECO:0000313" key="2">
    <source>
        <dbReference type="EMBL" id="RMJ09424.1"/>
    </source>
</evidence>
<dbReference type="EMBL" id="NKUJ01000243">
    <property type="protein sequence ID" value="RMJ09424.1"/>
    <property type="molecule type" value="Genomic_DNA"/>
</dbReference>
<feature type="chain" id="PRO_5018209781" evidence="1">
    <location>
        <begin position="22"/>
        <end position="236"/>
    </location>
</feature>
<keyword evidence="3" id="KW-1185">Reference proteome</keyword>
<protein>
    <submittedName>
        <fullName evidence="2">Uncharacterized protein</fullName>
    </submittedName>
</protein>
<dbReference type="OrthoDB" id="5084676at2759"/>
<organism evidence="2 3">
    <name type="scientific">Fusarium kuroshium</name>
    <dbReference type="NCBI Taxonomy" id="2010991"/>
    <lineage>
        <taxon>Eukaryota</taxon>
        <taxon>Fungi</taxon>
        <taxon>Dikarya</taxon>
        <taxon>Ascomycota</taxon>
        <taxon>Pezizomycotina</taxon>
        <taxon>Sordariomycetes</taxon>
        <taxon>Hypocreomycetidae</taxon>
        <taxon>Hypocreales</taxon>
        <taxon>Nectriaceae</taxon>
        <taxon>Fusarium</taxon>
        <taxon>Fusarium solani species complex</taxon>
    </lineage>
</organism>
<feature type="signal peptide" evidence="1">
    <location>
        <begin position="1"/>
        <end position="21"/>
    </location>
</feature>
<reference evidence="2 3" key="1">
    <citation type="submission" date="2017-06" db="EMBL/GenBank/DDBJ databases">
        <title>Comparative genomic analysis of Ambrosia Fusariam Clade fungi.</title>
        <authorList>
            <person name="Stajich J.E."/>
            <person name="Carrillo J."/>
            <person name="Kijimoto T."/>
            <person name="Eskalen A."/>
            <person name="O'Donnell K."/>
            <person name="Kasson M."/>
        </authorList>
    </citation>
    <scope>NUCLEOTIDE SEQUENCE [LARGE SCALE GENOMIC DNA]</scope>
    <source>
        <strain evidence="2">UCR3666</strain>
    </source>
</reference>
<name>A0A3M2RVX8_9HYPO</name>
<proteinExistence type="predicted"/>
<comment type="caution">
    <text evidence="2">The sequence shown here is derived from an EMBL/GenBank/DDBJ whole genome shotgun (WGS) entry which is preliminary data.</text>
</comment>
<accession>A0A3M2RVX8</accession>
<keyword evidence="1" id="KW-0732">Signal</keyword>
<gene>
    <name evidence="2" type="ORF">CDV36_010961</name>
</gene>
<dbReference type="Proteomes" id="UP000277212">
    <property type="component" value="Unassembled WGS sequence"/>
</dbReference>
<evidence type="ECO:0000313" key="3">
    <source>
        <dbReference type="Proteomes" id="UP000277212"/>
    </source>
</evidence>
<dbReference type="AlphaFoldDB" id="A0A3M2RVX8"/>